<dbReference type="SUPFAM" id="SSF52540">
    <property type="entry name" value="P-loop containing nucleoside triphosphate hydrolases"/>
    <property type="match status" value="1"/>
</dbReference>
<dbReference type="Pfam" id="PF13191">
    <property type="entry name" value="AAA_16"/>
    <property type="match status" value="1"/>
</dbReference>
<protein>
    <submittedName>
        <fullName evidence="5">AAA family ATPase</fullName>
    </submittedName>
</protein>
<dbReference type="InterPro" id="IPR059106">
    <property type="entry name" value="WHD_MalT"/>
</dbReference>
<dbReference type="Pfam" id="PF00196">
    <property type="entry name" value="GerE"/>
    <property type="match status" value="1"/>
</dbReference>
<keyword evidence="1" id="KW-0805">Transcription regulation</keyword>
<dbReference type="PROSITE" id="PS50043">
    <property type="entry name" value="HTH_LUXR_2"/>
    <property type="match status" value="1"/>
</dbReference>
<proteinExistence type="predicted"/>
<dbReference type="Gene3D" id="3.40.50.300">
    <property type="entry name" value="P-loop containing nucleotide triphosphate hydrolases"/>
    <property type="match status" value="1"/>
</dbReference>
<dbReference type="InterPro" id="IPR027417">
    <property type="entry name" value="P-loop_NTPase"/>
</dbReference>
<dbReference type="InterPro" id="IPR041664">
    <property type="entry name" value="AAA_16"/>
</dbReference>
<evidence type="ECO:0000313" key="5">
    <source>
        <dbReference type="EMBL" id="KAB1864322.1"/>
    </source>
</evidence>
<dbReference type="InterPro" id="IPR036388">
    <property type="entry name" value="WH-like_DNA-bd_sf"/>
</dbReference>
<reference evidence="6" key="1">
    <citation type="submission" date="2019-09" db="EMBL/GenBank/DDBJ databases">
        <title>Whole genome sequencing of Microbacterium maritypicum.</title>
        <authorList>
            <person name="Lenchi N."/>
        </authorList>
    </citation>
    <scope>NUCLEOTIDE SEQUENCE [LARGE SCALE GENOMIC DNA]</scope>
    <source>
        <strain evidence="6">G1</strain>
    </source>
</reference>
<organism evidence="5 6">
    <name type="scientific">Microbacterium algeriense</name>
    <dbReference type="NCBI Taxonomy" id="2615184"/>
    <lineage>
        <taxon>Bacteria</taxon>
        <taxon>Bacillati</taxon>
        <taxon>Actinomycetota</taxon>
        <taxon>Actinomycetes</taxon>
        <taxon>Micrococcales</taxon>
        <taxon>Microbacteriaceae</taxon>
        <taxon>Microbacterium</taxon>
    </lineage>
</organism>
<evidence type="ECO:0000313" key="6">
    <source>
        <dbReference type="Proteomes" id="UP000478836"/>
    </source>
</evidence>
<dbReference type="CDD" id="cd06170">
    <property type="entry name" value="LuxR_C_like"/>
    <property type="match status" value="1"/>
</dbReference>
<dbReference type="InterPro" id="IPR016032">
    <property type="entry name" value="Sig_transdc_resp-reg_C-effctor"/>
</dbReference>
<dbReference type="InterPro" id="IPR003593">
    <property type="entry name" value="AAA+_ATPase"/>
</dbReference>
<dbReference type="Gene3D" id="1.25.40.10">
    <property type="entry name" value="Tetratricopeptide repeat domain"/>
    <property type="match status" value="1"/>
</dbReference>
<dbReference type="SMART" id="SM00382">
    <property type="entry name" value="AAA"/>
    <property type="match status" value="1"/>
</dbReference>
<accession>A0ABQ6VAU5</accession>
<dbReference type="Gene3D" id="1.10.10.10">
    <property type="entry name" value="Winged helix-like DNA-binding domain superfamily/Winged helix DNA-binding domain"/>
    <property type="match status" value="1"/>
</dbReference>
<dbReference type="SUPFAM" id="SSF46894">
    <property type="entry name" value="C-terminal effector domain of the bipartite response regulators"/>
    <property type="match status" value="1"/>
</dbReference>
<feature type="domain" description="HTH luxR-type" evidence="4">
    <location>
        <begin position="801"/>
        <end position="861"/>
    </location>
</feature>
<keyword evidence="3" id="KW-0804">Transcription</keyword>
<comment type="caution">
    <text evidence="5">The sequence shown here is derived from an EMBL/GenBank/DDBJ whole genome shotgun (WGS) entry which is preliminary data.</text>
</comment>
<keyword evidence="2" id="KW-0238">DNA-binding</keyword>
<sequence length="863" mass="93281">MDEDDRDSGAPWTRIPVMIDNDVRRPALLSRLSAALNQPWTLTLVSAPAGAGKTRLLCQWAHEVGDDPVTDVVWLALPRGAVDLGELRSAIARVADRRLTTALERVSGAATADAARALARALSATDRRVVLIIDDVHHAESTQLGLLLSAFVQAVPGNAHVVLSGRGTGAVPVARRRITGVALELGVRDLAFTADEIRSFFRARDIRVSQGEISAILRRTEGWATGLQLMVVPAIDESHLTPLPLRGDAQAVADYFLEEVLADLDEELREFLLVTSVPEVFTLELAQALSKGTPTTMPIDRLVRLSVVAAQPGDEAVEYHYHPVLREFLLARLRARGRSTVEALEAIAAEWFAGRQDHPAALRHAILSGDPECIEVILRRCGMHLILTGHAAAVLEAITHVSPRLRADPAVRMLLAAAELDLGDASAAAAALPSLAGAGESVAARRWRTGIDLHTALRRGGLLEALDRGEPDLDEPIGEAPLDTYAHLQAAMGELYVGRLDRADEFARLASDQARTTGMAAAELQAGAILNTSALFRGRLRDVVDSATRLDDRWQALGRPESPFYEVTRVWRYWVPYEAMREDDAECALIAAAAVIDNGSEPAIARGLRGMLSLVRAERTDGPHDVALELLDTLAPRDDAPLPVHWYAMMGSFAVHAFHRLEEPTLRDCFLEAMTRGLGAAGDAGVMRAMAALHDRRHALAREELATVLEGAAPCLLPASLIDAWLVEAALDVHAGEPDRAQLSLATALALAEPEGHARRVALADPVIGRLLAARATPGSRTRFADEVRERLATAGVLVEEELTERERVVLAALTRRATLRQIAQQEFISPNTVKTHVRNIYRKLGVSDREAVTAAAHALGIG</sequence>
<keyword evidence="6" id="KW-1185">Reference proteome</keyword>
<evidence type="ECO:0000256" key="3">
    <source>
        <dbReference type="ARBA" id="ARBA00023163"/>
    </source>
</evidence>
<dbReference type="Pfam" id="PF25873">
    <property type="entry name" value="WHD_MalT"/>
    <property type="match status" value="1"/>
</dbReference>
<dbReference type="PANTHER" id="PTHR44688:SF16">
    <property type="entry name" value="DNA-BINDING TRANSCRIPTIONAL ACTIVATOR DEVR_DOSR"/>
    <property type="match status" value="1"/>
</dbReference>
<dbReference type="InterPro" id="IPR000792">
    <property type="entry name" value="Tscrpt_reg_LuxR_C"/>
</dbReference>
<dbReference type="SMART" id="SM00421">
    <property type="entry name" value="HTH_LUXR"/>
    <property type="match status" value="1"/>
</dbReference>
<dbReference type="PANTHER" id="PTHR44688">
    <property type="entry name" value="DNA-BINDING TRANSCRIPTIONAL ACTIVATOR DEVR_DOSR"/>
    <property type="match status" value="1"/>
</dbReference>
<dbReference type="PRINTS" id="PR00038">
    <property type="entry name" value="HTHLUXR"/>
</dbReference>
<evidence type="ECO:0000259" key="4">
    <source>
        <dbReference type="PROSITE" id="PS50043"/>
    </source>
</evidence>
<name>A0ABQ6VAU5_9MICO</name>
<dbReference type="EMBL" id="WAAO01000002">
    <property type="protein sequence ID" value="KAB1864322.1"/>
    <property type="molecule type" value="Genomic_DNA"/>
</dbReference>
<dbReference type="Proteomes" id="UP000478836">
    <property type="component" value="Unassembled WGS sequence"/>
</dbReference>
<dbReference type="InterPro" id="IPR011990">
    <property type="entry name" value="TPR-like_helical_dom_sf"/>
</dbReference>
<evidence type="ECO:0000256" key="1">
    <source>
        <dbReference type="ARBA" id="ARBA00023015"/>
    </source>
</evidence>
<gene>
    <name evidence="5" type="ORF">F6A08_09375</name>
</gene>
<evidence type="ECO:0000256" key="2">
    <source>
        <dbReference type="ARBA" id="ARBA00023125"/>
    </source>
</evidence>